<accession>A0A511XJZ6</accession>
<name>A0A511XJZ6_9PROT</name>
<dbReference type="InterPro" id="IPR012910">
    <property type="entry name" value="Plug_dom"/>
</dbReference>
<dbReference type="EMBL" id="BJYG01000017">
    <property type="protein sequence ID" value="GEN63264.1"/>
    <property type="molecule type" value="Genomic_DNA"/>
</dbReference>
<proteinExistence type="predicted"/>
<evidence type="ECO:0000313" key="2">
    <source>
        <dbReference type="EMBL" id="GEN63264.1"/>
    </source>
</evidence>
<dbReference type="Proteomes" id="UP000321746">
    <property type="component" value="Unassembled WGS sequence"/>
</dbReference>
<reference evidence="2 3" key="1">
    <citation type="submission" date="2019-07" db="EMBL/GenBank/DDBJ databases">
        <title>Whole genome shotgun sequence of Acetobacter oeni NBRC 105207.</title>
        <authorList>
            <person name="Hosoyama A."/>
            <person name="Uohara A."/>
            <person name="Ohji S."/>
            <person name="Ichikawa N."/>
        </authorList>
    </citation>
    <scope>NUCLEOTIDE SEQUENCE [LARGE SCALE GENOMIC DNA]</scope>
    <source>
        <strain evidence="2 3">NBRC 105207</strain>
    </source>
</reference>
<dbReference type="PANTHER" id="PTHR47234">
    <property type="match status" value="1"/>
</dbReference>
<comment type="caution">
    <text evidence="2">The sequence shown here is derived from an EMBL/GenBank/DDBJ whole genome shotgun (WGS) entry which is preliminary data.</text>
</comment>
<dbReference type="PANTHER" id="PTHR47234:SF3">
    <property type="entry name" value="SECRETIN_TONB SHORT N-TERMINAL DOMAIN-CONTAINING PROTEIN"/>
    <property type="match status" value="1"/>
</dbReference>
<dbReference type="Gene3D" id="2.170.130.10">
    <property type="entry name" value="TonB-dependent receptor, plug domain"/>
    <property type="match status" value="1"/>
</dbReference>
<feature type="domain" description="TonB-dependent receptor plug" evidence="1">
    <location>
        <begin position="2"/>
        <end position="101"/>
    </location>
</feature>
<gene>
    <name evidence="2" type="ORF">AOE01nite_14880</name>
</gene>
<evidence type="ECO:0000313" key="3">
    <source>
        <dbReference type="Proteomes" id="UP000321746"/>
    </source>
</evidence>
<dbReference type="InterPro" id="IPR037066">
    <property type="entry name" value="Plug_dom_sf"/>
</dbReference>
<dbReference type="Pfam" id="PF07715">
    <property type="entry name" value="Plug"/>
    <property type="match status" value="1"/>
</dbReference>
<dbReference type="AlphaFoldDB" id="A0A511XJZ6"/>
<dbReference type="SUPFAM" id="SSF56935">
    <property type="entry name" value="Porins"/>
    <property type="match status" value="1"/>
</dbReference>
<protein>
    <recommendedName>
        <fullName evidence="1">TonB-dependent receptor plug domain-containing protein</fullName>
    </recommendedName>
</protein>
<keyword evidence="3" id="KW-1185">Reference proteome</keyword>
<evidence type="ECO:0000259" key="1">
    <source>
        <dbReference type="Pfam" id="PF07715"/>
    </source>
</evidence>
<organism evidence="2 3">
    <name type="scientific">Acetobacter oeni</name>
    <dbReference type="NCBI Taxonomy" id="304077"/>
    <lineage>
        <taxon>Bacteria</taxon>
        <taxon>Pseudomonadati</taxon>
        <taxon>Pseudomonadota</taxon>
        <taxon>Alphaproteobacteria</taxon>
        <taxon>Acetobacterales</taxon>
        <taxon>Acetobacteraceae</taxon>
        <taxon>Acetobacter</taxon>
    </lineage>
</organism>
<sequence length="363" mass="39365">MTDIREALVQLSPSISRQVNGSDQGSIVDSLSLRGLNADQTLVLINGKRRHTTAAVTVDPGSQQGTTPVDLDMLPLSAIGHIEILQAGAAAQYGSDAIAGVINIILKSTNHGLHLQSTNGGYYAGDGFTTGENFNAGFNLNNKGFFNLSAEYKHQDRTQRTGIDPRTGQNNDLATGQPQVTRETIARNFGYHVTDQIETYAFGTFTHRDAERWAYLRAPSATAVDGLSAVYPNGFEPVETMPENDYGIIAGVRGKKLAGLDWDLSSTIGGDHDNLSDYNSANAGEYAATGLYPDALLPGHVRQPAMDQQPRYPPPRRHPGFLQTTEHRIWRGVPTRNLLDSSGRRGFLQLRERRPGLSGPDPG</sequence>